<dbReference type="EMBL" id="VSRR010063715">
    <property type="protein sequence ID" value="MPC83859.1"/>
    <property type="molecule type" value="Genomic_DNA"/>
</dbReference>
<organism evidence="1 2">
    <name type="scientific">Portunus trituberculatus</name>
    <name type="common">Swimming crab</name>
    <name type="synonym">Neptunus trituberculatus</name>
    <dbReference type="NCBI Taxonomy" id="210409"/>
    <lineage>
        <taxon>Eukaryota</taxon>
        <taxon>Metazoa</taxon>
        <taxon>Ecdysozoa</taxon>
        <taxon>Arthropoda</taxon>
        <taxon>Crustacea</taxon>
        <taxon>Multicrustacea</taxon>
        <taxon>Malacostraca</taxon>
        <taxon>Eumalacostraca</taxon>
        <taxon>Eucarida</taxon>
        <taxon>Decapoda</taxon>
        <taxon>Pleocyemata</taxon>
        <taxon>Brachyura</taxon>
        <taxon>Eubrachyura</taxon>
        <taxon>Portunoidea</taxon>
        <taxon>Portunidae</taxon>
        <taxon>Portuninae</taxon>
        <taxon>Portunus</taxon>
    </lineage>
</organism>
<evidence type="ECO:0000313" key="2">
    <source>
        <dbReference type="Proteomes" id="UP000324222"/>
    </source>
</evidence>
<reference evidence="1 2" key="1">
    <citation type="submission" date="2019-05" db="EMBL/GenBank/DDBJ databases">
        <title>Another draft genome of Portunus trituberculatus and its Hox gene families provides insights of decapod evolution.</title>
        <authorList>
            <person name="Jeong J.-H."/>
            <person name="Song I."/>
            <person name="Kim S."/>
            <person name="Choi T."/>
            <person name="Kim D."/>
            <person name="Ryu S."/>
            <person name="Kim W."/>
        </authorList>
    </citation>
    <scope>NUCLEOTIDE SEQUENCE [LARGE SCALE GENOMIC DNA]</scope>
    <source>
        <tissue evidence="1">Muscle</tissue>
    </source>
</reference>
<comment type="caution">
    <text evidence="1">The sequence shown here is derived from an EMBL/GenBank/DDBJ whole genome shotgun (WGS) entry which is preliminary data.</text>
</comment>
<proteinExistence type="predicted"/>
<dbReference type="AlphaFoldDB" id="A0A5B7IP69"/>
<gene>
    <name evidence="1" type="ORF">E2C01_078579</name>
</gene>
<dbReference type="Proteomes" id="UP000324222">
    <property type="component" value="Unassembled WGS sequence"/>
</dbReference>
<name>A0A5B7IP69_PORTR</name>
<keyword evidence="2" id="KW-1185">Reference proteome</keyword>
<protein>
    <submittedName>
        <fullName evidence="1">Uncharacterized protein</fullName>
    </submittedName>
</protein>
<sequence>MIFFTSSLLEYFPKYKLKLVQTRPRLSLAVFPPVQRAQASAAPGCLAGAGEVPGTWGMMEGVRRDELVMELTHQPVCPRDLTHGVSGEAVTLVKEPPVSPSASLLPSLIHPHSHLCLPAPPTHPWTHPRPCIYP</sequence>
<accession>A0A5B7IP69</accession>
<evidence type="ECO:0000313" key="1">
    <source>
        <dbReference type="EMBL" id="MPC83859.1"/>
    </source>
</evidence>